<feature type="region of interest" description="Disordered" evidence="1">
    <location>
        <begin position="332"/>
        <end position="402"/>
    </location>
</feature>
<name>A0A6J6H0Y8_9ZZZZ</name>
<organism evidence="2">
    <name type="scientific">freshwater metagenome</name>
    <dbReference type="NCBI Taxonomy" id="449393"/>
    <lineage>
        <taxon>unclassified sequences</taxon>
        <taxon>metagenomes</taxon>
        <taxon>ecological metagenomes</taxon>
    </lineage>
</organism>
<accession>A0A6J6H0Y8</accession>
<feature type="region of interest" description="Disordered" evidence="1">
    <location>
        <begin position="510"/>
        <end position="531"/>
    </location>
</feature>
<dbReference type="AlphaFoldDB" id="A0A6J6H0Y8"/>
<proteinExistence type="predicted"/>
<feature type="compositionally biased region" description="Basic and acidic residues" evidence="1">
    <location>
        <begin position="346"/>
        <end position="362"/>
    </location>
</feature>
<feature type="compositionally biased region" description="Basic and acidic residues" evidence="1">
    <location>
        <begin position="388"/>
        <end position="401"/>
    </location>
</feature>
<reference evidence="2" key="1">
    <citation type="submission" date="2020-05" db="EMBL/GenBank/DDBJ databases">
        <authorList>
            <person name="Chiriac C."/>
            <person name="Salcher M."/>
            <person name="Ghai R."/>
            <person name="Kavagutti S V."/>
        </authorList>
    </citation>
    <scope>NUCLEOTIDE SEQUENCE</scope>
</reference>
<evidence type="ECO:0000313" key="2">
    <source>
        <dbReference type="EMBL" id="CAB4604964.1"/>
    </source>
</evidence>
<gene>
    <name evidence="2" type="ORF">UFOPK1493_04585</name>
</gene>
<feature type="compositionally biased region" description="Basic residues" evidence="1">
    <location>
        <begin position="334"/>
        <end position="345"/>
    </location>
</feature>
<sequence>MEHGSELEGGLEVTEPAFGFEQVLVAERDIFRGQVRVRGRQQILAVELGFGGDLRPVDHQPTGRGLAQPTTQRRVVTQRALGAPMCFITGSPSALRLLGLAFAALADAFELGLDPLERSVALRGVAFGFERVVAHDPPLPGVVVEANFLHSEVVAHGLIATLPRHCGLGVRGAVAHLLPGDPVPAGASQVVQVFVGGEPAVDHRDDTAEPPAAQAVFHLGQDAVVVGVARPHPTANRDPLTRHGETDHDLREIRTRVLRLAVPAELVRVLGLEVGRGRVEEQQIDLQVEEIGDGEEHRLLHLGLRISGDQQIHRPIRLILIHRLQPRDRDVVRRPLRSGQLRRRADRPVRDQREQHPLHIGREPPATQHLRERSVDTELTPQAIEQPGDTHRPRRDDRQTVTDRNITAAVVLAEIAVDRPHQPAQPVTIEEVLTAEVQQHLRLRHPVHAAVVRELHVADDRPVTILPLRRPHVHAHTIAEQASQSNDCGQVVCPRFRARQTTRNPLTSMFARPTPLMCPSTAEPGEHTLCQ</sequence>
<evidence type="ECO:0000256" key="1">
    <source>
        <dbReference type="SAM" id="MobiDB-lite"/>
    </source>
</evidence>
<protein>
    <submittedName>
        <fullName evidence="2">Unannotated protein</fullName>
    </submittedName>
</protein>
<dbReference type="EMBL" id="CAEZSR010000391">
    <property type="protein sequence ID" value="CAB4604964.1"/>
    <property type="molecule type" value="Genomic_DNA"/>
</dbReference>